<evidence type="ECO:0000256" key="5">
    <source>
        <dbReference type="ARBA" id="ARBA00023136"/>
    </source>
</evidence>
<organism evidence="8 9">
    <name type="scientific">Hesseltinella vesiculosa</name>
    <dbReference type="NCBI Taxonomy" id="101127"/>
    <lineage>
        <taxon>Eukaryota</taxon>
        <taxon>Fungi</taxon>
        <taxon>Fungi incertae sedis</taxon>
        <taxon>Mucoromycota</taxon>
        <taxon>Mucoromycotina</taxon>
        <taxon>Mucoromycetes</taxon>
        <taxon>Mucorales</taxon>
        <taxon>Cunninghamellaceae</taxon>
        <taxon>Hesseltinella</taxon>
    </lineage>
</organism>
<evidence type="ECO:0000259" key="7">
    <source>
        <dbReference type="Pfam" id="PF02656"/>
    </source>
</evidence>
<comment type="subcellular location">
    <subcellularLocation>
        <location evidence="1">Cell membrane</location>
        <topology evidence="1">Multi-pass membrane protein</topology>
    </subcellularLocation>
</comment>
<evidence type="ECO:0000313" key="8">
    <source>
        <dbReference type="EMBL" id="ORX52698.1"/>
    </source>
</evidence>
<protein>
    <recommendedName>
        <fullName evidence="7">DUF202 domain-containing protein</fullName>
    </recommendedName>
</protein>
<feature type="domain" description="DUF202" evidence="7">
    <location>
        <begin position="35"/>
        <end position="109"/>
    </location>
</feature>
<dbReference type="InterPro" id="IPR052053">
    <property type="entry name" value="IM_YidH-like"/>
</dbReference>
<name>A0A1X2GFK7_9FUNG</name>
<keyword evidence="3 6" id="KW-0812">Transmembrane</keyword>
<reference evidence="8 9" key="1">
    <citation type="submission" date="2016-07" db="EMBL/GenBank/DDBJ databases">
        <title>Pervasive Adenine N6-methylation of Active Genes in Fungi.</title>
        <authorList>
            <consortium name="DOE Joint Genome Institute"/>
            <person name="Mondo S.J."/>
            <person name="Dannebaum R.O."/>
            <person name="Kuo R.C."/>
            <person name="Labutti K."/>
            <person name="Haridas S."/>
            <person name="Kuo A."/>
            <person name="Salamov A."/>
            <person name="Ahrendt S.R."/>
            <person name="Lipzen A."/>
            <person name="Sullivan W."/>
            <person name="Andreopoulos W.B."/>
            <person name="Clum A."/>
            <person name="Lindquist E."/>
            <person name="Daum C."/>
            <person name="Ramamoorthy G.K."/>
            <person name="Gryganskyi A."/>
            <person name="Culley D."/>
            <person name="Magnuson J.K."/>
            <person name="James T.Y."/>
            <person name="O'Malley M.A."/>
            <person name="Stajich J.E."/>
            <person name="Spatafora J.W."/>
            <person name="Visel A."/>
            <person name="Grigoriev I.V."/>
        </authorList>
    </citation>
    <scope>NUCLEOTIDE SEQUENCE [LARGE SCALE GENOMIC DNA]</scope>
    <source>
        <strain evidence="8 9">NRRL 3301</strain>
    </source>
</reference>
<accession>A0A1X2GFK7</accession>
<evidence type="ECO:0000256" key="2">
    <source>
        <dbReference type="ARBA" id="ARBA00022475"/>
    </source>
</evidence>
<dbReference type="Pfam" id="PF02656">
    <property type="entry name" value="DUF202"/>
    <property type="match status" value="1"/>
</dbReference>
<keyword evidence="4 6" id="KW-1133">Transmembrane helix</keyword>
<feature type="transmembrane region" description="Helical" evidence="6">
    <location>
        <begin position="47"/>
        <end position="65"/>
    </location>
</feature>
<dbReference type="GO" id="GO:0005886">
    <property type="term" value="C:plasma membrane"/>
    <property type="evidence" value="ECO:0007669"/>
    <property type="project" value="UniProtKB-SubCell"/>
</dbReference>
<evidence type="ECO:0000256" key="3">
    <source>
        <dbReference type="ARBA" id="ARBA00022692"/>
    </source>
</evidence>
<comment type="caution">
    <text evidence="8">The sequence shown here is derived from an EMBL/GenBank/DDBJ whole genome shotgun (WGS) entry which is preliminary data.</text>
</comment>
<feature type="transmembrane region" description="Helical" evidence="6">
    <location>
        <begin position="123"/>
        <end position="145"/>
    </location>
</feature>
<dbReference type="PANTHER" id="PTHR34187">
    <property type="entry name" value="FGR18P"/>
    <property type="match status" value="1"/>
</dbReference>
<dbReference type="InterPro" id="IPR003807">
    <property type="entry name" value="DUF202"/>
</dbReference>
<keyword evidence="5 6" id="KW-0472">Membrane</keyword>
<dbReference type="PANTHER" id="PTHR34187:SF2">
    <property type="entry name" value="DUF202 DOMAIN-CONTAINING PROTEIN"/>
    <property type="match status" value="1"/>
</dbReference>
<proteinExistence type="predicted"/>
<gene>
    <name evidence="8" type="ORF">DM01DRAFT_1336481</name>
</gene>
<evidence type="ECO:0000256" key="6">
    <source>
        <dbReference type="SAM" id="Phobius"/>
    </source>
</evidence>
<keyword evidence="2" id="KW-1003">Cell membrane</keyword>
<keyword evidence="9" id="KW-1185">Reference proteome</keyword>
<dbReference type="OrthoDB" id="199599at2759"/>
<dbReference type="EMBL" id="MCGT01000017">
    <property type="protein sequence ID" value="ORX52698.1"/>
    <property type="molecule type" value="Genomic_DNA"/>
</dbReference>
<dbReference type="Proteomes" id="UP000242146">
    <property type="component" value="Unassembled WGS sequence"/>
</dbReference>
<sequence length="157" mass="18148">MASQIERGDAQPIKRAFLDYVDYSALIPNKVSMARDQLANDRNFLTFFRYSCTLIILGFTMLVKFRLPESGQPPPPDDDWLMSRPFGYTFIALGLCLFIYALTRYFRIQYALIHEKNNIEAGWFSFLLMIVLALFIIVVSIISVVRSYTYLNPPNVL</sequence>
<evidence type="ECO:0000256" key="4">
    <source>
        <dbReference type="ARBA" id="ARBA00022989"/>
    </source>
</evidence>
<evidence type="ECO:0000313" key="9">
    <source>
        <dbReference type="Proteomes" id="UP000242146"/>
    </source>
</evidence>
<dbReference type="AlphaFoldDB" id="A0A1X2GFK7"/>
<feature type="transmembrane region" description="Helical" evidence="6">
    <location>
        <begin position="85"/>
        <end position="102"/>
    </location>
</feature>
<evidence type="ECO:0000256" key="1">
    <source>
        <dbReference type="ARBA" id="ARBA00004651"/>
    </source>
</evidence>